<proteinExistence type="predicted"/>
<protein>
    <submittedName>
        <fullName evidence="2">Uncharacterized protein</fullName>
    </submittedName>
</protein>
<name>A0A6V7PE79_ANACO</name>
<evidence type="ECO:0000313" key="2">
    <source>
        <dbReference type="EMBL" id="CAD1829135.1"/>
    </source>
</evidence>
<dbReference type="Gene3D" id="1.20.1250.20">
    <property type="entry name" value="MFS general substrate transporter like domains"/>
    <property type="match status" value="1"/>
</dbReference>
<dbReference type="PANTHER" id="PTHR11654">
    <property type="entry name" value="OLIGOPEPTIDE TRANSPORTER-RELATED"/>
    <property type="match status" value="1"/>
</dbReference>
<dbReference type="InterPro" id="IPR036259">
    <property type="entry name" value="MFS_trans_sf"/>
</dbReference>
<feature type="region of interest" description="Disordered" evidence="1">
    <location>
        <begin position="112"/>
        <end position="158"/>
    </location>
</feature>
<dbReference type="SUPFAM" id="SSF103473">
    <property type="entry name" value="MFS general substrate transporter"/>
    <property type="match status" value="1"/>
</dbReference>
<organism evidence="2">
    <name type="scientific">Ananas comosus var. bracteatus</name>
    <name type="common">red pineapple</name>
    <dbReference type="NCBI Taxonomy" id="296719"/>
    <lineage>
        <taxon>Eukaryota</taxon>
        <taxon>Viridiplantae</taxon>
        <taxon>Streptophyta</taxon>
        <taxon>Embryophyta</taxon>
        <taxon>Tracheophyta</taxon>
        <taxon>Spermatophyta</taxon>
        <taxon>Magnoliopsida</taxon>
        <taxon>Liliopsida</taxon>
        <taxon>Poales</taxon>
        <taxon>Bromeliaceae</taxon>
        <taxon>Bromelioideae</taxon>
        <taxon>Ananas</taxon>
    </lineage>
</organism>
<dbReference type="EMBL" id="LR862147">
    <property type="protein sequence ID" value="CAD1829135.1"/>
    <property type="molecule type" value="Genomic_DNA"/>
</dbReference>
<dbReference type="AlphaFoldDB" id="A0A6V7PE79"/>
<reference evidence="2" key="1">
    <citation type="submission" date="2020-07" db="EMBL/GenBank/DDBJ databases">
        <authorList>
            <person name="Lin J."/>
        </authorList>
    </citation>
    <scope>NUCLEOTIDE SEQUENCE</scope>
</reference>
<evidence type="ECO:0000256" key="1">
    <source>
        <dbReference type="SAM" id="MobiDB-lite"/>
    </source>
</evidence>
<feature type="compositionally biased region" description="Low complexity" evidence="1">
    <location>
        <begin position="138"/>
        <end position="155"/>
    </location>
</feature>
<sequence length="194" mass="20237">MAEDAGREKESKQGGFKTMPFILANEVCDRFATTGFNANMITYLTEQLHLPLVEASNTLTNLGGTASLTPIVGALIADSFAGRFWTITVGSLVYQLGMLSLTVSAVVPALRPRSPSAPPSPSTSSSSTPPSSSPPSAPAASAPASSLSAPTSSTSMQNLRPQIKTTLNLQPRGLLDGTSSTCTSSGWGRRCCWR</sequence>
<gene>
    <name evidence="2" type="ORF">CB5_LOCUS12346</name>
</gene>
<accession>A0A6V7PE79</accession>